<evidence type="ECO:0000259" key="12">
    <source>
        <dbReference type="PROSITE" id="PS50110"/>
    </source>
</evidence>
<dbReference type="SUPFAM" id="SSF46894">
    <property type="entry name" value="C-terminal effector domain of the bipartite response regulators"/>
    <property type="match status" value="1"/>
</dbReference>
<evidence type="ECO:0000256" key="11">
    <source>
        <dbReference type="PROSITE-ProRule" id="PRU01091"/>
    </source>
</evidence>
<dbReference type="GO" id="GO:0005829">
    <property type="term" value="C:cytosol"/>
    <property type="evidence" value="ECO:0007669"/>
    <property type="project" value="TreeGrafter"/>
</dbReference>
<keyword evidence="8" id="KW-0804">Transcription</keyword>
<gene>
    <name evidence="14" type="ORF">GGE12_007093</name>
</gene>
<evidence type="ECO:0000259" key="13">
    <source>
        <dbReference type="PROSITE" id="PS51755"/>
    </source>
</evidence>
<dbReference type="SMART" id="SM00448">
    <property type="entry name" value="REC"/>
    <property type="match status" value="1"/>
</dbReference>
<evidence type="ECO:0000256" key="3">
    <source>
        <dbReference type="ARBA" id="ARBA00022553"/>
    </source>
</evidence>
<dbReference type="PROSITE" id="PS51755">
    <property type="entry name" value="OMPR_PHOB"/>
    <property type="match status" value="1"/>
</dbReference>
<dbReference type="Pfam" id="PF00486">
    <property type="entry name" value="Trans_reg_C"/>
    <property type="match status" value="1"/>
</dbReference>
<keyword evidence="7" id="KW-0010">Activator</keyword>
<evidence type="ECO:0000256" key="1">
    <source>
        <dbReference type="ARBA" id="ARBA00004496"/>
    </source>
</evidence>
<dbReference type="InterPro" id="IPR036388">
    <property type="entry name" value="WH-like_DNA-bd_sf"/>
</dbReference>
<evidence type="ECO:0000256" key="4">
    <source>
        <dbReference type="ARBA" id="ARBA00023012"/>
    </source>
</evidence>
<evidence type="ECO:0000313" key="14">
    <source>
        <dbReference type="EMBL" id="MBB4279280.1"/>
    </source>
</evidence>
<feature type="domain" description="OmpR/PhoB-type" evidence="13">
    <location>
        <begin position="160"/>
        <end position="260"/>
    </location>
</feature>
<dbReference type="InterPro" id="IPR039420">
    <property type="entry name" value="WalR-like"/>
</dbReference>
<dbReference type="CDD" id="cd00383">
    <property type="entry name" value="trans_reg_C"/>
    <property type="match status" value="1"/>
</dbReference>
<keyword evidence="5" id="KW-0805">Transcription regulation</keyword>
<dbReference type="InterPro" id="IPR001789">
    <property type="entry name" value="Sig_transdc_resp-reg_receiver"/>
</dbReference>
<dbReference type="Pfam" id="PF00072">
    <property type="entry name" value="Response_reg"/>
    <property type="match status" value="1"/>
</dbReference>
<dbReference type="InterPro" id="IPR016032">
    <property type="entry name" value="Sig_transdc_resp-reg_C-effctor"/>
</dbReference>
<dbReference type="PANTHER" id="PTHR48111">
    <property type="entry name" value="REGULATOR OF RPOS"/>
    <property type="match status" value="1"/>
</dbReference>
<comment type="subcellular location">
    <subcellularLocation>
        <location evidence="1">Cytoplasm</location>
    </subcellularLocation>
</comment>
<dbReference type="Gene3D" id="3.40.50.2300">
    <property type="match status" value="1"/>
</dbReference>
<dbReference type="Gene3D" id="1.10.10.10">
    <property type="entry name" value="Winged helix-like DNA-binding domain superfamily/Winged helix DNA-binding domain"/>
    <property type="match status" value="1"/>
</dbReference>
<protein>
    <recommendedName>
        <fullName evidence="9">Regulatory protein VirG</fullName>
    </recommendedName>
</protein>
<dbReference type="GO" id="GO:0000156">
    <property type="term" value="F:phosphorelay response regulator activity"/>
    <property type="evidence" value="ECO:0007669"/>
    <property type="project" value="TreeGrafter"/>
</dbReference>
<evidence type="ECO:0000256" key="5">
    <source>
        <dbReference type="ARBA" id="ARBA00023015"/>
    </source>
</evidence>
<dbReference type="Proteomes" id="UP000533641">
    <property type="component" value="Unassembled WGS sequence"/>
</dbReference>
<name>A0A7W6RV91_9HYPH</name>
<evidence type="ECO:0000256" key="6">
    <source>
        <dbReference type="ARBA" id="ARBA00023125"/>
    </source>
</evidence>
<evidence type="ECO:0000256" key="9">
    <source>
        <dbReference type="ARBA" id="ARBA00067337"/>
    </source>
</evidence>
<proteinExistence type="predicted"/>
<feature type="domain" description="Response regulatory" evidence="12">
    <location>
        <begin position="29"/>
        <end position="143"/>
    </location>
</feature>
<evidence type="ECO:0000256" key="8">
    <source>
        <dbReference type="ARBA" id="ARBA00023163"/>
    </source>
</evidence>
<dbReference type="InterPro" id="IPR011006">
    <property type="entry name" value="CheY-like_superfamily"/>
</dbReference>
<reference evidence="14 15" key="1">
    <citation type="submission" date="2020-08" db="EMBL/GenBank/DDBJ databases">
        <title>Genomic Encyclopedia of Type Strains, Phase IV (KMG-V): Genome sequencing to study the core and pangenomes of soil and plant-associated prokaryotes.</title>
        <authorList>
            <person name="Whitman W."/>
        </authorList>
    </citation>
    <scope>NUCLEOTIDE SEQUENCE [LARGE SCALE GENOMIC DNA]</scope>
    <source>
        <strain evidence="14 15">SEMIA 402</strain>
    </source>
</reference>
<keyword evidence="6 11" id="KW-0238">DNA-binding</keyword>
<keyword evidence="4" id="KW-0902">Two-component regulatory system</keyword>
<organism evidence="14 15">
    <name type="scientific">Rhizobium mongolense</name>
    <dbReference type="NCBI Taxonomy" id="57676"/>
    <lineage>
        <taxon>Bacteria</taxon>
        <taxon>Pseudomonadati</taxon>
        <taxon>Pseudomonadota</taxon>
        <taxon>Alphaproteobacteria</taxon>
        <taxon>Hyphomicrobiales</taxon>
        <taxon>Rhizobiaceae</taxon>
        <taxon>Rhizobium/Agrobacterium group</taxon>
        <taxon>Rhizobium</taxon>
    </lineage>
</organism>
<dbReference type="FunFam" id="1.10.10.10:FF:000099">
    <property type="entry name" value="Two-component system response regulator TorR"/>
    <property type="match status" value="1"/>
</dbReference>
<dbReference type="PROSITE" id="PS50110">
    <property type="entry name" value="RESPONSE_REGULATORY"/>
    <property type="match status" value="1"/>
</dbReference>
<keyword evidence="3 10" id="KW-0597">Phosphoprotein</keyword>
<accession>A0A7W6RV91</accession>
<sequence length="263" mass="29389">MKKATGGARARLLEEALGNVEMAGKQSEHILVVDDDARIRQMLIRYFEDEGYRVTAVADGTAMHAELAKTDFTAIFLDLVLPGGQNGLQLVREIRVKSDVPILMLTGRDDVTDKVVGLEVGADDYIAKPFHLREVLARLRTVLRRRQPAERPAGHQAPDEGVLQFDGWQLHIHRRKLTDPSGQDTPLTTGEFDMLLVFARNPGRVLSRETLMDLTRSRNLAAFDRTIDAQIARLRRKIEQDPKNPTIIQSVRGVGYVFTGSGL</sequence>
<dbReference type="AlphaFoldDB" id="A0A7W6RV91"/>
<dbReference type="GO" id="GO:0006355">
    <property type="term" value="P:regulation of DNA-templated transcription"/>
    <property type="evidence" value="ECO:0007669"/>
    <property type="project" value="InterPro"/>
</dbReference>
<comment type="caution">
    <text evidence="14">The sequence shown here is derived from an EMBL/GenBank/DDBJ whole genome shotgun (WGS) entry which is preliminary data.</text>
</comment>
<feature type="DNA-binding region" description="OmpR/PhoB-type" evidence="11">
    <location>
        <begin position="160"/>
        <end position="260"/>
    </location>
</feature>
<dbReference type="Gene3D" id="6.10.250.690">
    <property type="match status" value="1"/>
</dbReference>
<dbReference type="GO" id="GO:0000976">
    <property type="term" value="F:transcription cis-regulatory region binding"/>
    <property type="evidence" value="ECO:0007669"/>
    <property type="project" value="TreeGrafter"/>
</dbReference>
<dbReference type="SUPFAM" id="SSF52172">
    <property type="entry name" value="CheY-like"/>
    <property type="match status" value="1"/>
</dbReference>
<evidence type="ECO:0000313" key="15">
    <source>
        <dbReference type="Proteomes" id="UP000533641"/>
    </source>
</evidence>
<evidence type="ECO:0000256" key="10">
    <source>
        <dbReference type="PROSITE-ProRule" id="PRU00169"/>
    </source>
</evidence>
<keyword evidence="2" id="KW-0963">Cytoplasm</keyword>
<dbReference type="SMART" id="SM00862">
    <property type="entry name" value="Trans_reg_C"/>
    <property type="match status" value="1"/>
</dbReference>
<dbReference type="InterPro" id="IPR001867">
    <property type="entry name" value="OmpR/PhoB-type_DNA-bd"/>
</dbReference>
<evidence type="ECO:0000256" key="2">
    <source>
        <dbReference type="ARBA" id="ARBA00022490"/>
    </source>
</evidence>
<dbReference type="EMBL" id="JACIGM010000025">
    <property type="protein sequence ID" value="MBB4279280.1"/>
    <property type="molecule type" value="Genomic_DNA"/>
</dbReference>
<dbReference type="PANTHER" id="PTHR48111:SF4">
    <property type="entry name" value="DNA-BINDING DUAL TRANSCRIPTIONAL REGULATOR OMPR"/>
    <property type="match status" value="1"/>
</dbReference>
<evidence type="ECO:0000256" key="7">
    <source>
        <dbReference type="ARBA" id="ARBA00023159"/>
    </source>
</evidence>
<feature type="modified residue" description="4-aspartylphosphate" evidence="10">
    <location>
        <position position="78"/>
    </location>
</feature>
<dbReference type="GO" id="GO:0032993">
    <property type="term" value="C:protein-DNA complex"/>
    <property type="evidence" value="ECO:0007669"/>
    <property type="project" value="TreeGrafter"/>
</dbReference>